<keyword evidence="3" id="KW-1185">Reference proteome</keyword>
<dbReference type="PANTHER" id="PTHR36558">
    <property type="entry name" value="GLR1098 PROTEIN"/>
    <property type="match status" value="1"/>
</dbReference>
<dbReference type="SUPFAM" id="SSF52980">
    <property type="entry name" value="Restriction endonuclease-like"/>
    <property type="match status" value="1"/>
</dbReference>
<dbReference type="InterPro" id="IPR008538">
    <property type="entry name" value="Uma2"/>
</dbReference>
<feature type="domain" description="Putative restriction endonuclease" evidence="1">
    <location>
        <begin position="11"/>
        <end position="183"/>
    </location>
</feature>
<organism evidence="2">
    <name type="scientific">Candidatus Moduliflexus flocculans</name>
    <dbReference type="NCBI Taxonomy" id="1499966"/>
    <lineage>
        <taxon>Bacteria</taxon>
        <taxon>Candidatus Moduliflexota</taxon>
        <taxon>Candidatus Moduliflexia</taxon>
        <taxon>Candidatus Moduliflexales</taxon>
        <taxon>Candidatus Moduliflexaceae</taxon>
    </lineage>
</organism>
<dbReference type="HOGENOM" id="CLU_076312_0_2_0"/>
<gene>
    <name evidence="2" type="ORF">U14_00008</name>
</gene>
<accession>A0A0S6VUC8</accession>
<name>A0A0S6VUC8_9BACT</name>
<dbReference type="STRING" id="1499966.U14_00008"/>
<dbReference type="AlphaFoldDB" id="A0A0S6VUC8"/>
<dbReference type="EMBL" id="DF820455">
    <property type="protein sequence ID" value="GAK48801.1"/>
    <property type="molecule type" value="Genomic_DNA"/>
</dbReference>
<protein>
    <recommendedName>
        <fullName evidence="1">Putative restriction endonuclease domain-containing protein</fullName>
    </recommendedName>
</protein>
<dbReference type="Proteomes" id="UP000030700">
    <property type="component" value="Unassembled WGS sequence"/>
</dbReference>
<dbReference type="Pfam" id="PF05685">
    <property type="entry name" value="Uma2"/>
    <property type="match status" value="1"/>
</dbReference>
<evidence type="ECO:0000313" key="2">
    <source>
        <dbReference type="EMBL" id="GAK48801.1"/>
    </source>
</evidence>
<dbReference type="InterPro" id="IPR012296">
    <property type="entry name" value="Nuclease_put_TT1808"/>
</dbReference>
<dbReference type="InterPro" id="IPR011335">
    <property type="entry name" value="Restrct_endonuc-II-like"/>
</dbReference>
<evidence type="ECO:0000259" key="1">
    <source>
        <dbReference type="Pfam" id="PF05685"/>
    </source>
</evidence>
<dbReference type="CDD" id="cd06260">
    <property type="entry name" value="DUF820-like"/>
    <property type="match status" value="1"/>
</dbReference>
<dbReference type="PANTHER" id="PTHR36558:SF1">
    <property type="entry name" value="RESTRICTION ENDONUCLEASE DOMAIN-CONTAINING PROTEIN-RELATED"/>
    <property type="match status" value="1"/>
</dbReference>
<evidence type="ECO:0000313" key="3">
    <source>
        <dbReference type="Proteomes" id="UP000030700"/>
    </source>
</evidence>
<proteinExistence type="predicted"/>
<dbReference type="Gene3D" id="3.90.1570.10">
    <property type="entry name" value="tt1808, chain A"/>
    <property type="match status" value="1"/>
</dbReference>
<reference evidence="2" key="1">
    <citation type="journal article" date="2015" name="PeerJ">
        <title>First genomic representation of candidate bacterial phylum KSB3 points to enhanced environmental sensing as a trigger of wastewater bulking.</title>
        <authorList>
            <person name="Sekiguchi Y."/>
            <person name="Ohashi A."/>
            <person name="Parks D.H."/>
            <person name="Yamauchi T."/>
            <person name="Tyson G.W."/>
            <person name="Hugenholtz P."/>
        </authorList>
    </citation>
    <scope>NUCLEOTIDE SEQUENCE [LARGE SCALE GENOMIC DNA]</scope>
</reference>
<sequence>MKQSAEKMTYSDYLTWPEGERWELISGVAYNMSPAPSPMHQHVLGELFAQLHALSANSRCSVYLVPFDVRFPEKNEKETDISTVVQPDISIVCDASKIDRKGCKGAPDMVIEILSPATAKKDRREKFRLYQRHQVKSYWIVSPLDEIIEVFTLNQDGKYGEADIYTADDRVPVSVFPGAEIDLAKVFSVNREEEEE</sequence>